<evidence type="ECO:0000313" key="1">
    <source>
        <dbReference type="EMBL" id="GAC42721.1"/>
    </source>
</evidence>
<dbReference type="Pfam" id="PF08812">
    <property type="entry name" value="YtxC"/>
    <property type="match status" value="1"/>
</dbReference>
<dbReference type="OrthoDB" id="2986513at2"/>
<dbReference type="EMBL" id="BALG01000133">
    <property type="protein sequence ID" value="GAC42721.1"/>
    <property type="molecule type" value="Genomic_DNA"/>
</dbReference>
<gene>
    <name evidence="1" type="ORF">PPOP_2081</name>
</gene>
<dbReference type="InterPro" id="IPR014199">
    <property type="entry name" value="Spore_YtxC"/>
</dbReference>
<keyword evidence="2" id="KW-1185">Reference proteome</keyword>
<comment type="caution">
    <text evidence="1">The sequence shown here is derived from an EMBL/GenBank/DDBJ whole genome shotgun (WGS) entry which is preliminary data.</text>
</comment>
<dbReference type="AlphaFoldDB" id="M9LQ17"/>
<organism evidence="1 2">
    <name type="scientific">Paenibacillus popilliae ATCC 14706</name>
    <dbReference type="NCBI Taxonomy" id="1212764"/>
    <lineage>
        <taxon>Bacteria</taxon>
        <taxon>Bacillati</taxon>
        <taxon>Bacillota</taxon>
        <taxon>Bacilli</taxon>
        <taxon>Bacillales</taxon>
        <taxon>Paenibacillaceae</taxon>
        <taxon>Paenibacillus</taxon>
    </lineage>
</organism>
<protein>
    <recommendedName>
        <fullName evidence="3">Sporulation protein YtxC</fullName>
    </recommendedName>
</protein>
<reference evidence="1 2" key="1">
    <citation type="submission" date="2012-10" db="EMBL/GenBank/DDBJ databases">
        <title>Draft Genome Sequence of Paenibacillus popilliae ATCC 14706T.</title>
        <authorList>
            <person name="Iiyama K."/>
            <person name="Mori K."/>
            <person name="Mon H."/>
            <person name="Chieda Y."/>
            <person name="Lee J.M."/>
            <person name="Kusakabe T."/>
            <person name="Tashiro K."/>
            <person name="Asano S."/>
            <person name="Yasunaga-Aoki C."/>
            <person name="Shimizu S."/>
        </authorList>
    </citation>
    <scope>NUCLEOTIDE SEQUENCE [LARGE SCALE GENOMIC DNA]</scope>
    <source>
        <strain evidence="1 2">ATCC 14706</strain>
    </source>
</reference>
<dbReference type="RefSeq" id="WP_006286210.1">
    <property type="nucleotide sequence ID" value="NZ_BALG01000133.1"/>
</dbReference>
<name>M9LQ17_PAEPP</name>
<evidence type="ECO:0008006" key="3">
    <source>
        <dbReference type="Google" id="ProtNLM"/>
    </source>
</evidence>
<accession>M9LQ17</accession>
<sequence length="307" mass="35349">MELFTLTLPNASREEVLSLSKLLQQELGDLHKEQTVIQLDVTFGEQMSSIACSGVLPDFQLARYGAEVWNRSARALAEFILSAKEDQLLRSLIQKDTSYEPEECVKIEDYCLLLLSGGDDTVAGGKEARRRRKKKVMRAIRSYLEENSFLQMDGFIRFRLQPYMAELQEVVDYAVGEFVLERQYQEFIALLKYFVYIQETKVPLAHLMHSGGHDFTLLNEELQPFESKHVMDGMIVEMVDCDMEMEDMIVSTLIHVSPQNIVIHTREPDSQVIKTIQQIFEARVHVCVRCNACQAILWQKQETAPDF</sequence>
<evidence type="ECO:0000313" key="2">
    <source>
        <dbReference type="Proteomes" id="UP000029453"/>
    </source>
</evidence>
<proteinExistence type="predicted"/>
<dbReference type="Proteomes" id="UP000029453">
    <property type="component" value="Unassembled WGS sequence"/>
</dbReference>